<protein>
    <submittedName>
        <fullName evidence="1">Uncharacterized protein</fullName>
    </submittedName>
</protein>
<sequence length="136" mass="14642">MPLPGPRWPRARAQGVPEAAAQLRGQRAPVSASGRPCGHRGATGPVPAPAAPWRPFHLSGSSGLSRALGSSHTKGPSTCHQEVPFERKNLEGSLEEEALSHGNIGEGSTDRPSTRSQKQTWTRVKVRYKHQKDGNR</sequence>
<reference evidence="1" key="2">
    <citation type="submission" date="2025-03" db="EMBL/GenBank/DDBJ databases">
        <authorList>
            <consortium name="ELIXIR-Norway"/>
            <consortium name="Elixir Norway"/>
        </authorList>
    </citation>
    <scope>NUCLEOTIDE SEQUENCE</scope>
</reference>
<dbReference type="Proteomes" id="UP001162501">
    <property type="component" value="Chromosome 23"/>
</dbReference>
<reference evidence="1" key="1">
    <citation type="submission" date="2023-05" db="EMBL/GenBank/DDBJ databases">
        <authorList>
            <consortium name="ELIXIR-Norway"/>
        </authorList>
    </citation>
    <scope>NUCLEOTIDE SEQUENCE</scope>
</reference>
<evidence type="ECO:0000313" key="1">
    <source>
        <dbReference type="EMBL" id="CAN0181055.1"/>
    </source>
</evidence>
<gene>
    <name evidence="1" type="ORF">MRATA1EN22A_LOCUS13254</name>
</gene>
<proteinExistence type="predicted"/>
<accession>A0AC59Z2P1</accession>
<organism evidence="1 2">
    <name type="scientific">Rangifer tarandus platyrhynchus</name>
    <name type="common">Svalbard reindeer</name>
    <dbReference type="NCBI Taxonomy" id="3082113"/>
    <lineage>
        <taxon>Eukaryota</taxon>
        <taxon>Metazoa</taxon>
        <taxon>Chordata</taxon>
        <taxon>Craniata</taxon>
        <taxon>Vertebrata</taxon>
        <taxon>Euteleostomi</taxon>
        <taxon>Mammalia</taxon>
        <taxon>Eutheria</taxon>
        <taxon>Laurasiatheria</taxon>
        <taxon>Artiodactyla</taxon>
        <taxon>Ruminantia</taxon>
        <taxon>Pecora</taxon>
        <taxon>Cervidae</taxon>
        <taxon>Odocoileinae</taxon>
        <taxon>Rangifer</taxon>
    </lineage>
</organism>
<name>A0AC59Z2P1_RANTA</name>
<dbReference type="EMBL" id="OX596107">
    <property type="protein sequence ID" value="CAN0181055.1"/>
    <property type="molecule type" value="Genomic_DNA"/>
</dbReference>
<evidence type="ECO:0000313" key="2">
    <source>
        <dbReference type="Proteomes" id="UP001162501"/>
    </source>
</evidence>